<evidence type="ECO:0000313" key="3">
    <source>
        <dbReference type="Proteomes" id="UP000198647"/>
    </source>
</evidence>
<organism evidence="2 3">
    <name type="scientific">Salimicrobium album</name>
    <dbReference type="NCBI Taxonomy" id="50717"/>
    <lineage>
        <taxon>Bacteria</taxon>
        <taxon>Bacillati</taxon>
        <taxon>Bacillota</taxon>
        <taxon>Bacilli</taxon>
        <taxon>Bacillales</taxon>
        <taxon>Bacillaceae</taxon>
        <taxon>Salimicrobium</taxon>
    </lineage>
</organism>
<dbReference type="Proteomes" id="UP000198647">
    <property type="component" value="Unassembled WGS sequence"/>
</dbReference>
<keyword evidence="1" id="KW-0812">Transmembrane</keyword>
<keyword evidence="3" id="KW-1185">Reference proteome</keyword>
<accession>A0A1H3DAG9</accession>
<comment type="caution">
    <text evidence="2">The sequence shown here is derived from an EMBL/GenBank/DDBJ whole genome shotgun (WGS) entry which is preliminary data.</text>
</comment>
<sequence>MENEVMTQVLLFSTVIGPFVAGIMEAVKKTVSLPKNFIPLIALVVGVGLGAAAYPFTDMEMALRLWAGAGAGLSATGLFEVMKKRYGSKKDTSKDKDVFNNQ</sequence>
<reference evidence="2 3" key="1">
    <citation type="submission" date="2016-10" db="EMBL/GenBank/DDBJ databases">
        <authorList>
            <person name="Varghese N."/>
            <person name="Submissions S."/>
        </authorList>
    </citation>
    <scope>NUCLEOTIDE SEQUENCE [LARGE SCALE GENOMIC DNA]</scope>
    <source>
        <strain evidence="2 3">DSM 20748</strain>
    </source>
</reference>
<dbReference type="InterPro" id="IPR009708">
    <property type="entry name" value="Phage_A118_holin/antiholin"/>
</dbReference>
<feature type="transmembrane region" description="Helical" evidence="1">
    <location>
        <begin position="6"/>
        <end position="24"/>
    </location>
</feature>
<keyword evidence="1" id="KW-0472">Membrane</keyword>
<evidence type="ECO:0000256" key="1">
    <source>
        <dbReference type="SAM" id="Phobius"/>
    </source>
</evidence>
<evidence type="ECO:0000313" key="2">
    <source>
        <dbReference type="EMBL" id="SDX63138.1"/>
    </source>
</evidence>
<feature type="transmembrane region" description="Helical" evidence="1">
    <location>
        <begin position="63"/>
        <end position="82"/>
    </location>
</feature>
<feature type="transmembrane region" description="Helical" evidence="1">
    <location>
        <begin position="36"/>
        <end position="57"/>
    </location>
</feature>
<keyword evidence="1" id="KW-1133">Transmembrane helix</keyword>
<name>A0A1H3DAG9_9BACI</name>
<protein>
    <submittedName>
        <fullName evidence="2">Bacteriophage A118-like holin, Hol118</fullName>
    </submittedName>
</protein>
<gene>
    <name evidence="2" type="ORF">SAMN04488081_0882</name>
</gene>
<proteinExistence type="predicted"/>
<dbReference type="Pfam" id="PF06946">
    <property type="entry name" value="Phage_holin_5_1"/>
    <property type="match status" value="1"/>
</dbReference>
<dbReference type="EMBL" id="FNOS01000002">
    <property type="protein sequence ID" value="SDX63138.1"/>
    <property type="molecule type" value="Genomic_DNA"/>
</dbReference>